<dbReference type="OrthoDB" id="9778572at2"/>
<dbReference type="AlphaFoldDB" id="A0A7Y9ZB39"/>
<dbReference type="PANTHER" id="PTHR24220">
    <property type="entry name" value="IMPORT ATP-BINDING PROTEIN"/>
    <property type="match status" value="1"/>
</dbReference>
<comment type="caution">
    <text evidence="5">The sequence shown here is derived from an EMBL/GenBank/DDBJ whole genome shotgun (WGS) entry which is preliminary data.</text>
</comment>
<dbReference type="InterPro" id="IPR027417">
    <property type="entry name" value="P-loop_NTPase"/>
</dbReference>
<dbReference type="PROSITE" id="PS50893">
    <property type="entry name" value="ABC_TRANSPORTER_2"/>
    <property type="match status" value="1"/>
</dbReference>
<dbReference type="Pfam" id="PF00005">
    <property type="entry name" value="ABC_tran"/>
    <property type="match status" value="1"/>
</dbReference>
<proteinExistence type="predicted"/>
<protein>
    <submittedName>
        <fullName evidence="5">Putative ABC transport system ATP-binding protein</fullName>
    </submittedName>
</protein>
<dbReference type="EMBL" id="JACBZO010000001">
    <property type="protein sequence ID" value="NYI40061.1"/>
    <property type="molecule type" value="Genomic_DNA"/>
</dbReference>
<dbReference type="PANTHER" id="PTHR24220:SF86">
    <property type="entry name" value="ABC TRANSPORTER ABCH.1"/>
    <property type="match status" value="1"/>
</dbReference>
<reference evidence="5 6" key="1">
    <citation type="submission" date="2020-07" db="EMBL/GenBank/DDBJ databases">
        <title>Sequencing the genomes of 1000 actinobacteria strains.</title>
        <authorList>
            <person name="Klenk H.-P."/>
        </authorList>
    </citation>
    <scope>NUCLEOTIDE SEQUENCE [LARGE SCALE GENOMIC DNA]</scope>
    <source>
        <strain evidence="5 6">DSM 19970</strain>
    </source>
</reference>
<dbReference type="RefSeq" id="WP_062075397.1">
    <property type="nucleotide sequence ID" value="NZ_BBRC01000008.1"/>
</dbReference>
<dbReference type="GO" id="GO:0022857">
    <property type="term" value="F:transmembrane transporter activity"/>
    <property type="evidence" value="ECO:0007669"/>
    <property type="project" value="TreeGrafter"/>
</dbReference>
<dbReference type="SMART" id="SM00382">
    <property type="entry name" value="AAA"/>
    <property type="match status" value="1"/>
</dbReference>
<evidence type="ECO:0000313" key="5">
    <source>
        <dbReference type="EMBL" id="NYI40061.1"/>
    </source>
</evidence>
<dbReference type="SUPFAM" id="SSF52540">
    <property type="entry name" value="P-loop containing nucleoside triphosphate hydrolases"/>
    <property type="match status" value="1"/>
</dbReference>
<evidence type="ECO:0000256" key="1">
    <source>
        <dbReference type="ARBA" id="ARBA00022448"/>
    </source>
</evidence>
<dbReference type="GO" id="GO:0016887">
    <property type="term" value="F:ATP hydrolysis activity"/>
    <property type="evidence" value="ECO:0007669"/>
    <property type="project" value="InterPro"/>
</dbReference>
<organism evidence="5 6">
    <name type="scientific">Demequina lutea</name>
    <dbReference type="NCBI Taxonomy" id="431489"/>
    <lineage>
        <taxon>Bacteria</taxon>
        <taxon>Bacillati</taxon>
        <taxon>Actinomycetota</taxon>
        <taxon>Actinomycetes</taxon>
        <taxon>Micrococcales</taxon>
        <taxon>Demequinaceae</taxon>
        <taxon>Demequina</taxon>
    </lineage>
</organism>
<dbReference type="InterPro" id="IPR015854">
    <property type="entry name" value="ABC_transpr_LolD-like"/>
</dbReference>
<dbReference type="Gene3D" id="3.40.50.300">
    <property type="entry name" value="P-loop containing nucleotide triphosphate hydrolases"/>
    <property type="match status" value="1"/>
</dbReference>
<accession>A0A7Y9ZB39</accession>
<sequence>MTEVLELADVVKSYPGHPPVHALAGVSLTVHEGELVGIVGPSGSGKSTLLHIIGTLDRPSSGVVTIGGHVVSTMSDRRLSAARSSLIGFVFQQFHLIPSMTALDNVATGLLYTGANLTERRFKAFEALQRVGLAHRLTHLPSELSGGERQRVAIARALVNKPAIILADEPTGNLDTHTGEQIMGLFHDLNAQGATILVITHDRELAEGLPRQVHIRDGRLESDSAATVAA</sequence>
<gene>
    <name evidence="5" type="ORF">BKA03_000180</name>
</gene>
<name>A0A7Y9ZB39_9MICO</name>
<dbReference type="InterPro" id="IPR003439">
    <property type="entry name" value="ABC_transporter-like_ATP-bd"/>
</dbReference>
<dbReference type="GO" id="GO:0005886">
    <property type="term" value="C:plasma membrane"/>
    <property type="evidence" value="ECO:0007669"/>
    <property type="project" value="TreeGrafter"/>
</dbReference>
<evidence type="ECO:0000256" key="2">
    <source>
        <dbReference type="ARBA" id="ARBA00022741"/>
    </source>
</evidence>
<keyword evidence="2" id="KW-0547">Nucleotide-binding</keyword>
<dbReference type="PROSITE" id="PS00211">
    <property type="entry name" value="ABC_TRANSPORTER_1"/>
    <property type="match status" value="1"/>
</dbReference>
<dbReference type="GO" id="GO:0005524">
    <property type="term" value="F:ATP binding"/>
    <property type="evidence" value="ECO:0007669"/>
    <property type="project" value="UniProtKB-KW"/>
</dbReference>
<dbReference type="InterPro" id="IPR003593">
    <property type="entry name" value="AAA+_ATPase"/>
</dbReference>
<dbReference type="FunFam" id="3.40.50.300:FF:000032">
    <property type="entry name" value="Export ABC transporter ATP-binding protein"/>
    <property type="match status" value="1"/>
</dbReference>
<keyword evidence="1" id="KW-0813">Transport</keyword>
<feature type="domain" description="ABC transporter" evidence="4">
    <location>
        <begin position="5"/>
        <end position="230"/>
    </location>
</feature>
<dbReference type="GO" id="GO:0098796">
    <property type="term" value="C:membrane protein complex"/>
    <property type="evidence" value="ECO:0007669"/>
    <property type="project" value="UniProtKB-ARBA"/>
</dbReference>
<evidence type="ECO:0000259" key="4">
    <source>
        <dbReference type="PROSITE" id="PS50893"/>
    </source>
</evidence>
<keyword evidence="6" id="KW-1185">Reference proteome</keyword>
<dbReference type="Proteomes" id="UP000547973">
    <property type="component" value="Unassembled WGS sequence"/>
</dbReference>
<keyword evidence="3 5" id="KW-0067">ATP-binding</keyword>
<dbReference type="InterPro" id="IPR017911">
    <property type="entry name" value="MacB-like_ATP-bd"/>
</dbReference>
<dbReference type="CDD" id="cd03255">
    <property type="entry name" value="ABC_MJ0796_LolCDE_FtsE"/>
    <property type="match status" value="1"/>
</dbReference>
<evidence type="ECO:0000256" key="3">
    <source>
        <dbReference type="ARBA" id="ARBA00022840"/>
    </source>
</evidence>
<evidence type="ECO:0000313" key="6">
    <source>
        <dbReference type="Proteomes" id="UP000547973"/>
    </source>
</evidence>
<dbReference type="InterPro" id="IPR017871">
    <property type="entry name" value="ABC_transporter-like_CS"/>
</dbReference>